<keyword evidence="1" id="KW-0812">Transmembrane</keyword>
<name>A0ABP6Z3V7_9ACTN</name>
<accession>A0ABP6Z3V7</accession>
<keyword evidence="3" id="KW-1185">Reference proteome</keyword>
<feature type="transmembrane region" description="Helical" evidence="1">
    <location>
        <begin position="138"/>
        <end position="157"/>
    </location>
</feature>
<evidence type="ECO:0000313" key="2">
    <source>
        <dbReference type="EMBL" id="GAA3596423.1"/>
    </source>
</evidence>
<dbReference type="EMBL" id="BAABCE010000042">
    <property type="protein sequence ID" value="GAA3596423.1"/>
    <property type="molecule type" value="Genomic_DNA"/>
</dbReference>
<comment type="caution">
    <text evidence="2">The sequence shown here is derived from an EMBL/GenBank/DDBJ whole genome shotgun (WGS) entry which is preliminary data.</text>
</comment>
<protein>
    <recommendedName>
        <fullName evidence="4">DUF4386 family protein</fullName>
    </recommendedName>
</protein>
<sequence length="235" mass="24318">MSCPSQTGAHLAWARAAGISSTSIPVFCLAGLLLAGADTGLPPSPDAPTHAITVYFLQHQRPLMILAGAYALAAPALVWFVISLTSTVPPGRRSPQVAAFRAGATVITVMWVLNAAVTMTTANLADTNPASAASLYRFGMYFADTAGPLVALTIVAATQTPLLRTGALYTLYSLCTALLHLALPAAAIIAPDHVHVVLTLASLVTFSIWSTSTAIGTARDHTKGIATRSRSPSTP</sequence>
<proteinExistence type="predicted"/>
<keyword evidence="1" id="KW-0472">Membrane</keyword>
<evidence type="ECO:0000256" key="1">
    <source>
        <dbReference type="SAM" id="Phobius"/>
    </source>
</evidence>
<gene>
    <name evidence="2" type="ORF">GCM10022295_91670</name>
</gene>
<organism evidence="2 3">
    <name type="scientific">Streptomyces osmaniensis</name>
    <dbReference type="NCBI Taxonomy" id="593134"/>
    <lineage>
        <taxon>Bacteria</taxon>
        <taxon>Bacillati</taxon>
        <taxon>Actinomycetota</taxon>
        <taxon>Actinomycetes</taxon>
        <taxon>Kitasatosporales</taxon>
        <taxon>Streptomycetaceae</taxon>
        <taxon>Streptomyces</taxon>
    </lineage>
</organism>
<keyword evidence="1" id="KW-1133">Transmembrane helix</keyword>
<feature type="transmembrane region" description="Helical" evidence="1">
    <location>
        <begin position="63"/>
        <end position="86"/>
    </location>
</feature>
<reference evidence="3" key="1">
    <citation type="journal article" date="2019" name="Int. J. Syst. Evol. Microbiol.">
        <title>The Global Catalogue of Microorganisms (GCM) 10K type strain sequencing project: providing services to taxonomists for standard genome sequencing and annotation.</title>
        <authorList>
            <consortium name="The Broad Institute Genomics Platform"/>
            <consortium name="The Broad Institute Genome Sequencing Center for Infectious Disease"/>
            <person name="Wu L."/>
            <person name="Ma J."/>
        </authorList>
    </citation>
    <scope>NUCLEOTIDE SEQUENCE [LARGE SCALE GENOMIC DNA]</scope>
    <source>
        <strain evidence="3">JCM 17656</strain>
    </source>
</reference>
<dbReference type="Proteomes" id="UP001500707">
    <property type="component" value="Unassembled WGS sequence"/>
</dbReference>
<evidence type="ECO:0008006" key="4">
    <source>
        <dbReference type="Google" id="ProtNLM"/>
    </source>
</evidence>
<feature type="transmembrane region" description="Helical" evidence="1">
    <location>
        <begin position="196"/>
        <end position="218"/>
    </location>
</feature>
<evidence type="ECO:0000313" key="3">
    <source>
        <dbReference type="Proteomes" id="UP001500707"/>
    </source>
</evidence>
<feature type="transmembrane region" description="Helical" evidence="1">
    <location>
        <begin position="12"/>
        <end position="35"/>
    </location>
</feature>
<feature type="transmembrane region" description="Helical" evidence="1">
    <location>
        <begin position="169"/>
        <end position="190"/>
    </location>
</feature>
<feature type="transmembrane region" description="Helical" evidence="1">
    <location>
        <begin position="98"/>
        <end position="118"/>
    </location>
</feature>